<evidence type="ECO:0000313" key="2">
    <source>
        <dbReference type="EMBL" id="WMV29221.1"/>
    </source>
</evidence>
<dbReference type="Proteomes" id="UP001234989">
    <property type="component" value="Chromosome 5"/>
</dbReference>
<name>A0AAF0QTN9_SOLVR</name>
<dbReference type="PANTHER" id="PTHR46148:SF60">
    <property type="entry name" value="CHROMO DOMAIN-CONTAINING PROTEIN"/>
    <property type="match status" value="1"/>
</dbReference>
<dbReference type="InterPro" id="IPR056924">
    <property type="entry name" value="SH3_Tf2-1"/>
</dbReference>
<dbReference type="AlphaFoldDB" id="A0AAF0QTN9"/>
<keyword evidence="3" id="KW-1185">Reference proteome</keyword>
<feature type="domain" description="Tf2-1-like SH3-like" evidence="1">
    <location>
        <begin position="2"/>
        <end position="47"/>
    </location>
</feature>
<evidence type="ECO:0000259" key="1">
    <source>
        <dbReference type="Pfam" id="PF24626"/>
    </source>
</evidence>
<organism evidence="2 3">
    <name type="scientific">Solanum verrucosum</name>
    <dbReference type="NCBI Taxonomy" id="315347"/>
    <lineage>
        <taxon>Eukaryota</taxon>
        <taxon>Viridiplantae</taxon>
        <taxon>Streptophyta</taxon>
        <taxon>Embryophyta</taxon>
        <taxon>Tracheophyta</taxon>
        <taxon>Spermatophyta</taxon>
        <taxon>Magnoliopsida</taxon>
        <taxon>eudicotyledons</taxon>
        <taxon>Gunneridae</taxon>
        <taxon>Pentapetalae</taxon>
        <taxon>asterids</taxon>
        <taxon>lamiids</taxon>
        <taxon>Solanales</taxon>
        <taxon>Solanaceae</taxon>
        <taxon>Solanoideae</taxon>
        <taxon>Solaneae</taxon>
        <taxon>Solanum</taxon>
    </lineage>
</organism>
<dbReference type="EMBL" id="CP133616">
    <property type="protein sequence ID" value="WMV29221.1"/>
    <property type="molecule type" value="Genomic_DNA"/>
</dbReference>
<sequence length="179" mass="21360">MGKLRPRYIFLFEIHDVVGPVAYRLAFFPNLSRIHPVFHVLILEMYHGNVDYMIKWNSIVLNKELYYEEERIVILDRDVLKLRKKEIKLVKVLWRHCPIKEATWETRMTYERSTLACLGFSFRPTPRQGAEQGENLSSLEFPRGLIRVWCHMSFLWPVEVSTERRWVRGTRPLKVGSQV</sequence>
<accession>A0AAF0QTN9</accession>
<gene>
    <name evidence="2" type="ORF">MTR67_022606</name>
</gene>
<dbReference type="PANTHER" id="PTHR46148">
    <property type="entry name" value="CHROMO DOMAIN-CONTAINING PROTEIN"/>
    <property type="match status" value="1"/>
</dbReference>
<dbReference type="Pfam" id="PF24626">
    <property type="entry name" value="SH3_Tf2-1"/>
    <property type="match status" value="1"/>
</dbReference>
<evidence type="ECO:0000313" key="3">
    <source>
        <dbReference type="Proteomes" id="UP001234989"/>
    </source>
</evidence>
<proteinExistence type="predicted"/>
<reference evidence="2" key="1">
    <citation type="submission" date="2023-08" db="EMBL/GenBank/DDBJ databases">
        <title>A de novo genome assembly of Solanum verrucosum Schlechtendal, a Mexican diploid species geographically isolated from the other diploid A-genome species in potato relatives.</title>
        <authorList>
            <person name="Hosaka K."/>
        </authorList>
    </citation>
    <scope>NUCLEOTIDE SEQUENCE</scope>
    <source>
        <tissue evidence="2">Young leaves</tissue>
    </source>
</reference>
<protein>
    <recommendedName>
        <fullName evidence="1">Tf2-1-like SH3-like domain-containing protein</fullName>
    </recommendedName>
</protein>